<protein>
    <submittedName>
        <fullName evidence="1">PPA1309 family protein</fullName>
    </submittedName>
</protein>
<dbReference type="EMBL" id="CP138335">
    <property type="protein sequence ID" value="XBW07556.1"/>
    <property type="molecule type" value="Genomic_DNA"/>
</dbReference>
<organism evidence="1">
    <name type="scientific">Scrofimicrobium appendicitidis</name>
    <dbReference type="NCBI Taxonomy" id="3079930"/>
    <lineage>
        <taxon>Bacteria</taxon>
        <taxon>Bacillati</taxon>
        <taxon>Actinomycetota</taxon>
        <taxon>Actinomycetes</taxon>
        <taxon>Actinomycetales</taxon>
        <taxon>Actinomycetaceae</taxon>
        <taxon>Scrofimicrobium</taxon>
    </lineage>
</organism>
<proteinExistence type="predicted"/>
<accession>A0AAU7V559</accession>
<name>A0AAU7V559_9ACTO</name>
<reference evidence="1" key="1">
    <citation type="submission" date="2023-11" db="EMBL/GenBank/DDBJ databases">
        <title>Scrofimicrobium hongkongense sp. nov., isolated from a patient with peritonitis.</title>
        <authorList>
            <person name="Lao H.Y."/>
            <person name="Wong A.Y.P."/>
            <person name="Ng T.L."/>
            <person name="Wong R.Y.L."/>
            <person name="Yau M.C.Y."/>
            <person name="Lam J.Y.W."/>
            <person name="Siu G.K.H."/>
        </authorList>
    </citation>
    <scope>NUCLEOTIDE SEQUENCE</scope>
    <source>
        <strain evidence="1">R131</strain>
    </source>
</reference>
<dbReference type="NCBIfam" id="NF040618">
    <property type="entry name" value="PPA1309_fam"/>
    <property type="match status" value="1"/>
</dbReference>
<dbReference type="AlphaFoldDB" id="A0AAU7V559"/>
<dbReference type="KEGG" id="sapp:SAC06_07890"/>
<sequence>MSENQLALKTVIHEIERGAARLGWDRPPAIYALVPTQELLAAPDLPADIAEQLRESWTGEAEHLSAILQDPLAEDNLEEILPELAWPDQVAGAAVAVERAIIPPEVEDQVPEDPHEAAHFVASHPDHTDVRLTVGVLRSGESWCAIRTRPFDSDDQVGSGENLIPGLVELLRLGFVEAEPTAD</sequence>
<evidence type="ECO:0000313" key="1">
    <source>
        <dbReference type="EMBL" id="XBW07556.1"/>
    </source>
</evidence>
<dbReference type="RefSeq" id="WP_350257761.1">
    <property type="nucleotide sequence ID" value="NZ_CP138335.1"/>
</dbReference>
<dbReference type="InterPro" id="IPR047681">
    <property type="entry name" value="PPA1309-like"/>
</dbReference>
<gene>
    <name evidence="1" type="ORF">SAC06_07890</name>
</gene>